<feature type="transmembrane region" description="Helical" evidence="1">
    <location>
        <begin position="300"/>
        <end position="323"/>
    </location>
</feature>
<name>A0A9P4SKH4_9PEZI</name>
<feature type="transmembrane region" description="Helical" evidence="1">
    <location>
        <begin position="30"/>
        <end position="53"/>
    </location>
</feature>
<protein>
    <submittedName>
        <fullName evidence="2">Uncharacterized protein</fullName>
    </submittedName>
</protein>
<dbReference type="EMBL" id="MU006089">
    <property type="protein sequence ID" value="KAF2843515.1"/>
    <property type="molecule type" value="Genomic_DNA"/>
</dbReference>
<keyword evidence="1" id="KW-0812">Transmembrane</keyword>
<dbReference type="PANTHER" id="PTHR35043:SF8">
    <property type="entry name" value="DUF4220 DOMAIN-CONTAINING PROTEIN"/>
    <property type="match status" value="1"/>
</dbReference>
<keyword evidence="3" id="KW-1185">Reference proteome</keyword>
<organism evidence="2 3">
    <name type="scientific">Patellaria atrata CBS 101060</name>
    <dbReference type="NCBI Taxonomy" id="1346257"/>
    <lineage>
        <taxon>Eukaryota</taxon>
        <taxon>Fungi</taxon>
        <taxon>Dikarya</taxon>
        <taxon>Ascomycota</taxon>
        <taxon>Pezizomycotina</taxon>
        <taxon>Dothideomycetes</taxon>
        <taxon>Dothideomycetes incertae sedis</taxon>
        <taxon>Patellariales</taxon>
        <taxon>Patellariaceae</taxon>
        <taxon>Patellaria</taxon>
    </lineage>
</organism>
<evidence type="ECO:0000256" key="1">
    <source>
        <dbReference type="SAM" id="Phobius"/>
    </source>
</evidence>
<dbReference type="OrthoDB" id="9451547at2759"/>
<dbReference type="AlphaFoldDB" id="A0A9P4SKH4"/>
<evidence type="ECO:0000313" key="2">
    <source>
        <dbReference type="EMBL" id="KAF2843515.1"/>
    </source>
</evidence>
<dbReference type="PANTHER" id="PTHR35043">
    <property type="entry name" value="TRANSCRIPTION FACTOR DOMAIN-CONTAINING PROTEIN"/>
    <property type="match status" value="1"/>
</dbReference>
<reference evidence="2" key="1">
    <citation type="journal article" date="2020" name="Stud. Mycol.">
        <title>101 Dothideomycetes genomes: a test case for predicting lifestyles and emergence of pathogens.</title>
        <authorList>
            <person name="Haridas S."/>
            <person name="Albert R."/>
            <person name="Binder M."/>
            <person name="Bloem J."/>
            <person name="Labutti K."/>
            <person name="Salamov A."/>
            <person name="Andreopoulos B."/>
            <person name="Baker S."/>
            <person name="Barry K."/>
            <person name="Bills G."/>
            <person name="Bluhm B."/>
            <person name="Cannon C."/>
            <person name="Castanera R."/>
            <person name="Culley D."/>
            <person name="Daum C."/>
            <person name="Ezra D."/>
            <person name="Gonzalez J."/>
            <person name="Henrissat B."/>
            <person name="Kuo A."/>
            <person name="Liang C."/>
            <person name="Lipzen A."/>
            <person name="Lutzoni F."/>
            <person name="Magnuson J."/>
            <person name="Mondo S."/>
            <person name="Nolan M."/>
            <person name="Ohm R."/>
            <person name="Pangilinan J."/>
            <person name="Park H.-J."/>
            <person name="Ramirez L."/>
            <person name="Alfaro M."/>
            <person name="Sun H."/>
            <person name="Tritt A."/>
            <person name="Yoshinaga Y."/>
            <person name="Zwiers L.-H."/>
            <person name="Turgeon B."/>
            <person name="Goodwin S."/>
            <person name="Spatafora J."/>
            <person name="Crous P."/>
            <person name="Grigoriev I."/>
        </authorList>
    </citation>
    <scope>NUCLEOTIDE SEQUENCE</scope>
    <source>
        <strain evidence="2">CBS 101060</strain>
    </source>
</reference>
<evidence type="ECO:0000313" key="3">
    <source>
        <dbReference type="Proteomes" id="UP000799429"/>
    </source>
</evidence>
<gene>
    <name evidence="2" type="ORF">M501DRAFT_925039</name>
</gene>
<feature type="transmembrane region" description="Helical" evidence="1">
    <location>
        <begin position="329"/>
        <end position="351"/>
    </location>
</feature>
<feature type="transmembrane region" description="Helical" evidence="1">
    <location>
        <begin position="65"/>
        <end position="83"/>
    </location>
</feature>
<comment type="caution">
    <text evidence="2">The sequence shown here is derived from an EMBL/GenBank/DDBJ whole genome shotgun (WGS) entry which is preliminary data.</text>
</comment>
<proteinExistence type="predicted"/>
<keyword evidence="1" id="KW-1133">Transmembrane helix</keyword>
<accession>A0A9P4SKH4</accession>
<sequence length="452" mass="51474">MNTTLTATGSHSVLTRGWVSPPNIRGTFDIALSCGLTIFLCAWSSICVSVPSPNHGKWDLFRDKWHMFCLGLLGPEFIFMMALGQYMEARASENAFKRSGYQNWTIKHSFFADMGGVFLQPRDWKSFPVDAKQIHYLIERGYLTCLPINEAMIDDKNKADGLARFITTFQMLWFTLNTIARPVQRLDVSTMEITTLGFIFCTLGINFCWRYKPMDVEIPITLNTDFTIQQILLDAGESVSQRYKLTPLDFIGRKEWLVDWLWTFYVNLLRKMRLVHQRPRVRPAQKFSSFIFPELTPKTALVPLLVTIVYSAIFMICWNFEFPSNLEHILWRLATGMTIGVTLVGGGYEIFSIARRGRETSNNPSKKEDNTISGSTLSEMDCGLTLELNGCKISRGNSAVGIPLRSILITTPLCALYTISRAYILIEDIVGLRALPPSSFQTVEWTQFLPHF</sequence>
<dbReference type="Proteomes" id="UP000799429">
    <property type="component" value="Unassembled WGS sequence"/>
</dbReference>
<keyword evidence="1" id="KW-0472">Membrane</keyword>